<dbReference type="EC" id="3.1.3.-" evidence="5"/>
<dbReference type="OrthoDB" id="9801679at2"/>
<reference evidence="5 6" key="1">
    <citation type="submission" date="2016-09" db="EMBL/GenBank/DDBJ databases">
        <authorList>
            <person name="Capua I."/>
            <person name="De Benedictis P."/>
            <person name="Joannis T."/>
            <person name="Lombin L.H."/>
            <person name="Cattoli G."/>
        </authorList>
    </citation>
    <scope>NUCLEOTIDE SEQUENCE [LARGE SCALE GENOMIC DNA]</scope>
    <source>
        <strain evidence="5 6">UB20</strain>
    </source>
</reference>
<dbReference type="InterPro" id="IPR008334">
    <property type="entry name" value="5'-Nucleotdase_C"/>
</dbReference>
<feature type="domain" description="Calcineurin-like phosphoesterase" evidence="3">
    <location>
        <begin position="26"/>
        <end position="229"/>
    </location>
</feature>
<dbReference type="Proteomes" id="UP000182057">
    <property type="component" value="Unassembled WGS sequence"/>
</dbReference>
<evidence type="ECO:0000256" key="1">
    <source>
        <dbReference type="ARBA" id="ARBA00022729"/>
    </source>
</evidence>
<dbReference type="InterPro" id="IPR004843">
    <property type="entry name" value="Calcineurin-like_PHP"/>
</dbReference>
<dbReference type="Pfam" id="PF02872">
    <property type="entry name" value="5_nucleotid_C"/>
    <property type="match status" value="1"/>
</dbReference>
<proteinExistence type="inferred from homology"/>
<evidence type="ECO:0000313" key="6">
    <source>
        <dbReference type="Proteomes" id="UP000182057"/>
    </source>
</evidence>
<dbReference type="AlphaFoldDB" id="A0A1D3UJR9"/>
<dbReference type="PANTHER" id="PTHR11575">
    <property type="entry name" value="5'-NUCLEOTIDASE-RELATED"/>
    <property type="match status" value="1"/>
</dbReference>
<keyword evidence="2 5" id="KW-0378">Hydrolase</keyword>
<dbReference type="GO" id="GO:0016787">
    <property type="term" value="F:hydrolase activity"/>
    <property type="evidence" value="ECO:0007669"/>
    <property type="project" value="UniProtKB-KW"/>
</dbReference>
<dbReference type="Pfam" id="PF00149">
    <property type="entry name" value="Metallophos"/>
    <property type="match status" value="1"/>
</dbReference>
<name>A0A1D3UJR9_TANFO</name>
<dbReference type="InterPro" id="IPR006179">
    <property type="entry name" value="5_nucleotidase/apyrase"/>
</dbReference>
<dbReference type="SUPFAM" id="SSF56300">
    <property type="entry name" value="Metallo-dependent phosphatases"/>
    <property type="match status" value="1"/>
</dbReference>
<sequence length="478" mass="54011">MLKKLTTWIILFCCVACGQQDKQIIILSTNDMHAHIDDYAKVAAYVEQERQKNPNVLVLSAGDLFSGNPIVDYCPKYGNGFPIIDLMNRIGYRFTAFGNHEFDYGQHILCDRMAQAEFPFLCANMTVNDSLCIKQPEPSATIEIDGMKIGIISAIQIENVNGRLIPATHPDKVKGITFTNPVEALCALREIRNQCDVFIALTHTGIDTDKEIAERMPELDLIVGGHTHTKLNTGIIVNNVLITQANEYLKYIGKTTLTVRNGKVVERKNELINLSKLRDEDESIKALIAKYHDESPMNEIIGEAGKQFDGKEALGNLMTDAIVNVHQTDFAFQNAGGVRIGKIEKGDLTMGKIYELDPFNNRIVIIEMKPDEIRSLIKNSYKRRNKRADLFVSGMTYKIFTKDGIAELVEMKMANGKLLDENKYYRVGINDYLASAYTYEHKKAPQITDKTSEETLVEYIRNKKQITPQYPRTEVVEK</sequence>
<dbReference type="EMBL" id="FMMM01000033">
    <property type="protein sequence ID" value="SCQ20390.1"/>
    <property type="molecule type" value="Genomic_DNA"/>
</dbReference>
<dbReference type="Gene3D" id="3.90.780.10">
    <property type="entry name" value="5'-Nucleotidase, C-terminal domain"/>
    <property type="match status" value="1"/>
</dbReference>
<dbReference type="CDD" id="cd00845">
    <property type="entry name" value="MPP_UshA_N_like"/>
    <property type="match status" value="1"/>
</dbReference>
<dbReference type="RefSeq" id="WP_074449673.1">
    <property type="nucleotide sequence ID" value="NZ_FMMM01000033.1"/>
</dbReference>
<organism evidence="5 6">
    <name type="scientific">Tannerella forsythia</name>
    <name type="common">Bacteroides forsythus</name>
    <dbReference type="NCBI Taxonomy" id="28112"/>
    <lineage>
        <taxon>Bacteria</taxon>
        <taxon>Pseudomonadati</taxon>
        <taxon>Bacteroidota</taxon>
        <taxon>Bacteroidia</taxon>
        <taxon>Bacteroidales</taxon>
        <taxon>Tannerellaceae</taxon>
        <taxon>Tannerella</taxon>
    </lineage>
</organism>
<dbReference type="PRINTS" id="PR01607">
    <property type="entry name" value="APYRASEFAMLY"/>
</dbReference>
<dbReference type="PANTHER" id="PTHR11575:SF24">
    <property type="entry name" value="5'-NUCLEOTIDASE"/>
    <property type="match status" value="1"/>
</dbReference>
<keyword evidence="1" id="KW-0732">Signal</keyword>
<evidence type="ECO:0000259" key="4">
    <source>
        <dbReference type="Pfam" id="PF02872"/>
    </source>
</evidence>
<dbReference type="Gene3D" id="3.60.21.10">
    <property type="match status" value="1"/>
</dbReference>
<dbReference type="SUPFAM" id="SSF55816">
    <property type="entry name" value="5'-nucleotidase (syn. UDP-sugar hydrolase), C-terminal domain"/>
    <property type="match status" value="1"/>
</dbReference>
<dbReference type="GO" id="GO:0000166">
    <property type="term" value="F:nucleotide binding"/>
    <property type="evidence" value="ECO:0007669"/>
    <property type="project" value="UniProtKB-KW"/>
</dbReference>
<protein>
    <submittedName>
        <fullName evidence="5">Mannosylglucosyl-3-phosphoglycerate phosphatase</fullName>
        <ecNumber evidence="5">3.1.3.-</ecNumber>
    </submittedName>
</protein>
<evidence type="ECO:0000313" key="5">
    <source>
        <dbReference type="EMBL" id="SCQ20390.1"/>
    </source>
</evidence>
<accession>A0A1D3UJR9</accession>
<keyword evidence="2" id="KW-0547">Nucleotide-binding</keyword>
<evidence type="ECO:0000256" key="2">
    <source>
        <dbReference type="RuleBase" id="RU362119"/>
    </source>
</evidence>
<feature type="domain" description="5'-Nucleotidase C-terminal" evidence="4">
    <location>
        <begin position="309"/>
        <end position="435"/>
    </location>
</feature>
<dbReference type="GO" id="GO:0030288">
    <property type="term" value="C:outer membrane-bounded periplasmic space"/>
    <property type="evidence" value="ECO:0007669"/>
    <property type="project" value="TreeGrafter"/>
</dbReference>
<dbReference type="GO" id="GO:0009166">
    <property type="term" value="P:nucleotide catabolic process"/>
    <property type="evidence" value="ECO:0007669"/>
    <property type="project" value="InterPro"/>
</dbReference>
<dbReference type="InterPro" id="IPR036907">
    <property type="entry name" value="5'-Nucleotdase_C_sf"/>
</dbReference>
<evidence type="ECO:0000259" key="3">
    <source>
        <dbReference type="Pfam" id="PF00149"/>
    </source>
</evidence>
<dbReference type="InterPro" id="IPR029052">
    <property type="entry name" value="Metallo-depent_PP-like"/>
</dbReference>
<comment type="similarity">
    <text evidence="2">Belongs to the 5'-nucleotidase family.</text>
</comment>
<gene>
    <name evidence="5" type="primary">mggB_1</name>
    <name evidence="5" type="ORF">TFUB20_01036</name>
</gene>